<gene>
    <name evidence="1" type="ORF">BDN72DRAFT_733074</name>
</gene>
<keyword evidence="2" id="KW-1185">Reference proteome</keyword>
<name>A0ACD3AUN2_9AGAR</name>
<dbReference type="EMBL" id="ML208333">
    <property type="protein sequence ID" value="TFK69275.1"/>
    <property type="molecule type" value="Genomic_DNA"/>
</dbReference>
<proteinExistence type="predicted"/>
<evidence type="ECO:0000313" key="2">
    <source>
        <dbReference type="Proteomes" id="UP000308600"/>
    </source>
</evidence>
<sequence>IDQQILVLQERIRSLRSTRNTLSLIHRLPPEVMAQIFKQFQGFYRGSGRRVTSLTQWIKVTHISQHWRNIAQSCKTLYTTILTQNLPYSQEMLKHSGQAAL</sequence>
<accession>A0ACD3AUN2</accession>
<dbReference type="Proteomes" id="UP000308600">
    <property type="component" value="Unassembled WGS sequence"/>
</dbReference>
<organism evidence="1 2">
    <name type="scientific">Pluteus cervinus</name>
    <dbReference type="NCBI Taxonomy" id="181527"/>
    <lineage>
        <taxon>Eukaryota</taxon>
        <taxon>Fungi</taxon>
        <taxon>Dikarya</taxon>
        <taxon>Basidiomycota</taxon>
        <taxon>Agaricomycotina</taxon>
        <taxon>Agaricomycetes</taxon>
        <taxon>Agaricomycetidae</taxon>
        <taxon>Agaricales</taxon>
        <taxon>Pluteineae</taxon>
        <taxon>Pluteaceae</taxon>
        <taxon>Pluteus</taxon>
    </lineage>
</organism>
<evidence type="ECO:0000313" key="1">
    <source>
        <dbReference type="EMBL" id="TFK69275.1"/>
    </source>
</evidence>
<reference evidence="1 2" key="1">
    <citation type="journal article" date="2019" name="Nat. Ecol. Evol.">
        <title>Megaphylogeny resolves global patterns of mushroom evolution.</title>
        <authorList>
            <person name="Varga T."/>
            <person name="Krizsan K."/>
            <person name="Foldi C."/>
            <person name="Dima B."/>
            <person name="Sanchez-Garcia M."/>
            <person name="Sanchez-Ramirez S."/>
            <person name="Szollosi G.J."/>
            <person name="Szarkandi J.G."/>
            <person name="Papp V."/>
            <person name="Albert L."/>
            <person name="Andreopoulos W."/>
            <person name="Angelini C."/>
            <person name="Antonin V."/>
            <person name="Barry K.W."/>
            <person name="Bougher N.L."/>
            <person name="Buchanan P."/>
            <person name="Buyck B."/>
            <person name="Bense V."/>
            <person name="Catcheside P."/>
            <person name="Chovatia M."/>
            <person name="Cooper J."/>
            <person name="Damon W."/>
            <person name="Desjardin D."/>
            <person name="Finy P."/>
            <person name="Geml J."/>
            <person name="Haridas S."/>
            <person name="Hughes K."/>
            <person name="Justo A."/>
            <person name="Karasinski D."/>
            <person name="Kautmanova I."/>
            <person name="Kiss B."/>
            <person name="Kocsube S."/>
            <person name="Kotiranta H."/>
            <person name="LaButti K.M."/>
            <person name="Lechner B.E."/>
            <person name="Liimatainen K."/>
            <person name="Lipzen A."/>
            <person name="Lukacs Z."/>
            <person name="Mihaltcheva S."/>
            <person name="Morgado L.N."/>
            <person name="Niskanen T."/>
            <person name="Noordeloos M.E."/>
            <person name="Ohm R.A."/>
            <person name="Ortiz-Santana B."/>
            <person name="Ovrebo C."/>
            <person name="Racz N."/>
            <person name="Riley R."/>
            <person name="Savchenko A."/>
            <person name="Shiryaev A."/>
            <person name="Soop K."/>
            <person name="Spirin V."/>
            <person name="Szebenyi C."/>
            <person name="Tomsovsky M."/>
            <person name="Tulloss R.E."/>
            <person name="Uehling J."/>
            <person name="Grigoriev I.V."/>
            <person name="Vagvolgyi C."/>
            <person name="Papp T."/>
            <person name="Martin F.M."/>
            <person name="Miettinen O."/>
            <person name="Hibbett D.S."/>
            <person name="Nagy L.G."/>
        </authorList>
    </citation>
    <scope>NUCLEOTIDE SEQUENCE [LARGE SCALE GENOMIC DNA]</scope>
    <source>
        <strain evidence="1 2">NL-1719</strain>
    </source>
</reference>
<feature type="non-terminal residue" evidence="1">
    <location>
        <position position="1"/>
    </location>
</feature>
<protein>
    <submittedName>
        <fullName evidence="1">Uncharacterized protein</fullName>
    </submittedName>
</protein>
<feature type="non-terminal residue" evidence="1">
    <location>
        <position position="101"/>
    </location>
</feature>